<evidence type="ECO:0000313" key="7">
    <source>
        <dbReference type="EMBL" id="MVO77167.1"/>
    </source>
</evidence>
<evidence type="ECO:0000256" key="1">
    <source>
        <dbReference type="ARBA" id="ARBA00007572"/>
    </source>
</evidence>
<protein>
    <recommendedName>
        <fullName evidence="2">DNA ligase (ATP)</fullName>
        <ecNumber evidence="2">6.5.1.1</ecNumber>
    </recommendedName>
</protein>
<name>A0A6I4IYG8_9SPHN</name>
<dbReference type="EC" id="6.5.1.1" evidence="2"/>
<comment type="catalytic activity">
    <reaction evidence="4">
        <text>ATP + (deoxyribonucleotide)n-3'-hydroxyl + 5'-phospho-(deoxyribonucleotide)m = (deoxyribonucleotide)n+m + AMP + diphosphate.</text>
        <dbReference type="EC" id="6.5.1.1"/>
    </reaction>
</comment>
<dbReference type="InterPro" id="IPR012309">
    <property type="entry name" value="DNA_ligase_ATP-dep_C"/>
</dbReference>
<dbReference type="InterPro" id="IPR012310">
    <property type="entry name" value="DNA_ligase_ATP-dep_cent"/>
</dbReference>
<dbReference type="InterPro" id="IPR016059">
    <property type="entry name" value="DNA_ligase_ATP-dep_CS"/>
</dbReference>
<dbReference type="Pfam" id="PF04679">
    <property type="entry name" value="DNA_ligase_A_C"/>
    <property type="match status" value="1"/>
</dbReference>
<dbReference type="EMBL" id="WQMS01000006">
    <property type="protein sequence ID" value="MVO77167.1"/>
    <property type="molecule type" value="Genomic_DNA"/>
</dbReference>
<keyword evidence="8" id="KW-1185">Reference proteome</keyword>
<keyword evidence="3 7" id="KW-0436">Ligase</keyword>
<evidence type="ECO:0000259" key="5">
    <source>
        <dbReference type="Pfam" id="PF01068"/>
    </source>
</evidence>
<comment type="similarity">
    <text evidence="1">Belongs to the ATP-dependent DNA ligase family.</text>
</comment>
<dbReference type="SUPFAM" id="SSF56091">
    <property type="entry name" value="DNA ligase/mRNA capping enzyme, catalytic domain"/>
    <property type="match status" value="1"/>
</dbReference>
<sequence length="335" mass="36929">MRALAPMEAKLVEALPAGPGWQFEPKWDGFRCIAVRDGGDVQLISKSGKPLGRYFPEVVAMLTALKADRFILDGELIIPVGDCLSFEALQLRLHPAESRVRKLAAETPAQYMLFDLLALDGDMLAAEPLSARRKKLERFHSKHGSASLLLSPATTDRAQAEAWLASTGGALDGVVAKRLDEPYQPGERAMLKVKQIRSADCVVGGFRYASGKNEVGSLLLGLFDEQDRLDHVGFCLPPGDKAALTKQLEDMVGPPGFTGDAPGGPSRWSTERSGEWQPLRWELIAEVKYDQVTGQRFRHATRFLRWRPDKAPKQCRMDQLARELRPAELASVVSA</sequence>
<dbReference type="GO" id="GO:0006281">
    <property type="term" value="P:DNA repair"/>
    <property type="evidence" value="ECO:0007669"/>
    <property type="project" value="InterPro"/>
</dbReference>
<gene>
    <name evidence="7" type="ORF">GON01_04335</name>
</gene>
<reference evidence="7 8" key="1">
    <citation type="submission" date="2019-12" db="EMBL/GenBank/DDBJ databases">
        <authorList>
            <person name="Huq M.A."/>
        </authorList>
    </citation>
    <scope>NUCLEOTIDE SEQUENCE [LARGE SCALE GENOMIC DNA]</scope>
    <source>
        <strain evidence="7 8">MAH-20</strain>
    </source>
</reference>
<dbReference type="PANTHER" id="PTHR45674">
    <property type="entry name" value="DNA LIGASE 1/3 FAMILY MEMBER"/>
    <property type="match status" value="1"/>
</dbReference>
<dbReference type="Pfam" id="PF01068">
    <property type="entry name" value="DNA_ligase_A_M"/>
    <property type="match status" value="1"/>
</dbReference>
<dbReference type="GO" id="GO:0003910">
    <property type="term" value="F:DNA ligase (ATP) activity"/>
    <property type="evidence" value="ECO:0007669"/>
    <property type="project" value="UniProtKB-EC"/>
</dbReference>
<dbReference type="Proteomes" id="UP000441389">
    <property type="component" value="Unassembled WGS sequence"/>
</dbReference>
<dbReference type="InterPro" id="IPR050191">
    <property type="entry name" value="ATP-dep_DNA_ligase"/>
</dbReference>
<dbReference type="InterPro" id="IPR044119">
    <property type="entry name" value="Adenylation_LigC-like"/>
</dbReference>
<dbReference type="Gene3D" id="2.40.50.140">
    <property type="entry name" value="Nucleic acid-binding proteins"/>
    <property type="match status" value="1"/>
</dbReference>
<evidence type="ECO:0000256" key="4">
    <source>
        <dbReference type="ARBA" id="ARBA00034003"/>
    </source>
</evidence>
<dbReference type="PROSITE" id="PS00697">
    <property type="entry name" value="DNA_LIGASE_A1"/>
    <property type="match status" value="1"/>
</dbReference>
<evidence type="ECO:0000259" key="6">
    <source>
        <dbReference type="Pfam" id="PF04679"/>
    </source>
</evidence>
<proteinExistence type="inferred from homology"/>
<dbReference type="InterPro" id="IPR044117">
    <property type="entry name" value="OBF_LigC-like"/>
</dbReference>
<dbReference type="NCBIfam" id="NF006078">
    <property type="entry name" value="PRK08224.1"/>
    <property type="match status" value="1"/>
</dbReference>
<feature type="domain" description="DNA ligase ATP-dependent C-terminal" evidence="6">
    <location>
        <begin position="213"/>
        <end position="310"/>
    </location>
</feature>
<dbReference type="PANTHER" id="PTHR45674:SF4">
    <property type="entry name" value="DNA LIGASE 1"/>
    <property type="match status" value="1"/>
</dbReference>
<organism evidence="7 8">
    <name type="scientific">Sphingomonas horti</name>
    <dbReference type="NCBI Taxonomy" id="2682842"/>
    <lineage>
        <taxon>Bacteria</taxon>
        <taxon>Pseudomonadati</taxon>
        <taxon>Pseudomonadota</taxon>
        <taxon>Alphaproteobacteria</taxon>
        <taxon>Sphingomonadales</taxon>
        <taxon>Sphingomonadaceae</taxon>
        <taxon>Sphingomonas</taxon>
    </lineage>
</organism>
<evidence type="ECO:0000256" key="3">
    <source>
        <dbReference type="ARBA" id="ARBA00022598"/>
    </source>
</evidence>
<dbReference type="GO" id="GO:0006310">
    <property type="term" value="P:DNA recombination"/>
    <property type="evidence" value="ECO:0007669"/>
    <property type="project" value="InterPro"/>
</dbReference>
<evidence type="ECO:0000256" key="2">
    <source>
        <dbReference type="ARBA" id="ARBA00012727"/>
    </source>
</evidence>
<dbReference type="CDD" id="cd07905">
    <property type="entry name" value="Adenylation_DNA_ligase_LigC"/>
    <property type="match status" value="1"/>
</dbReference>
<dbReference type="CDD" id="cd07970">
    <property type="entry name" value="OBF_DNA_ligase_LigC"/>
    <property type="match status" value="1"/>
</dbReference>
<dbReference type="SUPFAM" id="SSF50249">
    <property type="entry name" value="Nucleic acid-binding proteins"/>
    <property type="match status" value="1"/>
</dbReference>
<dbReference type="InterPro" id="IPR012340">
    <property type="entry name" value="NA-bd_OB-fold"/>
</dbReference>
<evidence type="ECO:0000313" key="8">
    <source>
        <dbReference type="Proteomes" id="UP000441389"/>
    </source>
</evidence>
<accession>A0A6I4IYG8</accession>
<dbReference type="AlphaFoldDB" id="A0A6I4IYG8"/>
<dbReference type="Gene3D" id="3.30.470.30">
    <property type="entry name" value="DNA ligase/mRNA capping enzyme"/>
    <property type="match status" value="1"/>
</dbReference>
<comment type="caution">
    <text evidence="7">The sequence shown here is derived from an EMBL/GenBank/DDBJ whole genome shotgun (WGS) entry which is preliminary data.</text>
</comment>
<feature type="domain" description="ATP-dependent DNA ligase family profile" evidence="5">
    <location>
        <begin position="18"/>
        <end position="194"/>
    </location>
</feature>
<dbReference type="GO" id="GO:0005524">
    <property type="term" value="F:ATP binding"/>
    <property type="evidence" value="ECO:0007669"/>
    <property type="project" value="InterPro"/>
</dbReference>
<dbReference type="RefSeq" id="WP_157026142.1">
    <property type="nucleotide sequence ID" value="NZ_WQMS01000006.1"/>
</dbReference>